<dbReference type="NCBIfam" id="TIGR02167">
    <property type="entry name" value="Liste_lipo_26"/>
    <property type="match status" value="6"/>
</dbReference>
<comment type="caution">
    <text evidence="2">The sequence shown here is derived from an EMBL/GenBank/DDBJ whole genome shotgun (WGS) entry which is preliminary data.</text>
</comment>
<dbReference type="Proteomes" id="UP000241093">
    <property type="component" value="Unassembled WGS sequence"/>
</dbReference>
<proteinExistence type="predicted"/>
<accession>A0A2T4IAW5</accession>
<dbReference type="RefSeq" id="WP_107669321.1">
    <property type="nucleotide sequence ID" value="NZ_LAUU01000002.1"/>
</dbReference>
<dbReference type="Pfam" id="PF03382">
    <property type="entry name" value="DUF285"/>
    <property type="match status" value="1"/>
</dbReference>
<evidence type="ECO:0000313" key="2">
    <source>
        <dbReference type="EMBL" id="PTD31821.1"/>
    </source>
</evidence>
<evidence type="ECO:0000313" key="3">
    <source>
        <dbReference type="Proteomes" id="UP000241093"/>
    </source>
</evidence>
<dbReference type="AlphaFoldDB" id="A0A2T4IAW5"/>
<feature type="transmembrane region" description="Helical" evidence="1">
    <location>
        <begin position="235"/>
        <end position="257"/>
    </location>
</feature>
<dbReference type="EMBL" id="LAUU01000002">
    <property type="protein sequence ID" value="PTD31821.1"/>
    <property type="molecule type" value="Genomic_DNA"/>
</dbReference>
<keyword evidence="1" id="KW-0472">Membrane</keyword>
<keyword evidence="1" id="KW-1133">Transmembrane helix</keyword>
<gene>
    <name evidence="2" type="ORF">MLEAa_0340</name>
</gene>
<dbReference type="InterPro" id="IPR011889">
    <property type="entry name" value="Liste_lipo_26"/>
</dbReference>
<evidence type="ECO:0000256" key="1">
    <source>
        <dbReference type="SAM" id="Phobius"/>
    </source>
</evidence>
<dbReference type="InterPro" id="IPR005046">
    <property type="entry name" value="DUF285"/>
</dbReference>
<evidence type="ECO:0008006" key="4">
    <source>
        <dbReference type="Google" id="ProtNLM"/>
    </source>
</evidence>
<keyword evidence="1" id="KW-0812">Transmembrane</keyword>
<organism evidence="2 3">
    <name type="scientific">Mycoplasma leachii 06049</name>
    <dbReference type="NCBI Taxonomy" id="1188244"/>
    <lineage>
        <taxon>Bacteria</taxon>
        <taxon>Bacillati</taxon>
        <taxon>Mycoplasmatota</taxon>
        <taxon>Mollicutes</taxon>
        <taxon>Mycoplasmataceae</taxon>
        <taxon>Mycoplasma</taxon>
    </lineage>
</organism>
<protein>
    <recommendedName>
        <fullName evidence="4">Transmembrane protein</fullName>
    </recommendedName>
</protein>
<sequence>MINKQVIKQAVYNKSYTECLEIGYFKNEQDEIQIEQFLPTTKKVPKVLPKQITSLSGAFDENLNAEIDGIQHWNTSNVTDMSHMFSEAIKFNENLSNWNTSNVRDMSGMFFEAKSFNQDLSKWNVSNVTDMSSMFYYAERFNQDLSKWNVSNVTNMSSMFYEAQNFNQPIGNWDTSNVTDMSFMFNDTENFDQDLSKWDTSNVARYGQNIGYVNPNWKPEYKPKFKKQKINWEKIIVFLTTFIISFVLLYSGARIAFSIVKAAFIS</sequence>
<name>A0A2T4IAW5_9MOLU</name>
<reference evidence="2 3" key="1">
    <citation type="submission" date="2015-04" db="EMBL/GenBank/DDBJ databases">
        <title>Genome sequence of Mycoplasma leachii strain 06049.</title>
        <authorList>
            <person name="Sirand-Pugnet P."/>
            <person name="Breton M."/>
            <person name="Dordet-Frisoni E."/>
            <person name="Baranowski E."/>
            <person name="Barre A."/>
            <person name="Couture C."/>
            <person name="Dupuy V."/>
            <person name="Gaurivaud P."/>
            <person name="Jacob D."/>
            <person name="Lemaitre C."/>
            <person name="Manso-Silvan L."/>
            <person name="Nikolski M."/>
            <person name="Nouvel L.-X."/>
            <person name="Poumarat F."/>
            <person name="Tardy F."/>
            <person name="Thebault P."/>
            <person name="Theil S."/>
            <person name="Citti C."/>
            <person name="Thiaucourt F."/>
            <person name="Blanchard A."/>
        </authorList>
    </citation>
    <scope>NUCLEOTIDE SEQUENCE [LARGE SCALE GENOMIC DNA]</scope>
    <source>
        <strain evidence="2 3">06049</strain>
    </source>
</reference>